<organism evidence="2 3">
    <name type="scientific">Legionella feeleii</name>
    <dbReference type="NCBI Taxonomy" id="453"/>
    <lineage>
        <taxon>Bacteria</taxon>
        <taxon>Pseudomonadati</taxon>
        <taxon>Pseudomonadota</taxon>
        <taxon>Gammaproteobacteria</taxon>
        <taxon>Legionellales</taxon>
        <taxon>Legionellaceae</taxon>
        <taxon>Legionella</taxon>
    </lineage>
</organism>
<dbReference type="RefSeq" id="WP_115174397.1">
    <property type="nucleotide sequence ID" value="NZ_UGNY01000001.1"/>
</dbReference>
<feature type="region of interest" description="Disordered" evidence="1">
    <location>
        <begin position="389"/>
        <end position="425"/>
    </location>
</feature>
<sequence length="447" mass="49783">MREKQEGKLSLGERKIIIAGRMGENDARRGKPRKDFSMTNKSQEYISSYNAGYDKIASERIQTKKKQMPSSSLPTNMKRARIAIEAPVGQTDADRSKTPCKKTDTSGQRIRNMPSYQRVTVAGRTITVDAFLKRHYVFQDTKEEVSRHALYQAVLFEDGTITVNGRLIEWDTKLKKGISGLIKIGKENPITKSGFLKRTYVFKDTGEVVSKEAQRAAQIHEDGTVSVNGKLIEWRKKYTIRDRSIGEEETDEIQGDVIHDGSEKEISVKEEDFSLSSGDYEAPAGLEFDVLWKMLIPDYIGQGVNPGTQGNDNEENAALSSVLSDVAGSPGFDEFKKELMADILRVNPEGRGQSLAANPFERGEAGAEGVSELSLQARKPYSPQFFSCRGKSEQVAAPRQVSETSMSSDGGKEPDQGRTGPHWQPAYFTQQFVKEEKADEVNKCILC</sequence>
<accession>A0A378IPT1</accession>
<feature type="compositionally biased region" description="Basic and acidic residues" evidence="1">
    <location>
        <begin position="23"/>
        <end position="36"/>
    </location>
</feature>
<protein>
    <submittedName>
        <fullName evidence="2">Uncharacterized protein</fullName>
    </submittedName>
</protein>
<reference evidence="2 3" key="1">
    <citation type="submission" date="2018-06" db="EMBL/GenBank/DDBJ databases">
        <authorList>
            <consortium name="Pathogen Informatics"/>
            <person name="Doyle S."/>
        </authorList>
    </citation>
    <scope>NUCLEOTIDE SEQUENCE [LARGE SCALE GENOMIC DNA]</scope>
    <source>
        <strain evidence="2 3">NCTC11978</strain>
    </source>
</reference>
<feature type="region of interest" description="Disordered" evidence="1">
    <location>
        <begin position="20"/>
        <end position="41"/>
    </location>
</feature>
<evidence type="ECO:0000313" key="2">
    <source>
        <dbReference type="EMBL" id="STX37247.1"/>
    </source>
</evidence>
<name>A0A378IPT1_9GAMM</name>
<dbReference type="AlphaFoldDB" id="A0A378IPT1"/>
<evidence type="ECO:0000313" key="3">
    <source>
        <dbReference type="Proteomes" id="UP000254033"/>
    </source>
</evidence>
<dbReference type="Proteomes" id="UP000254033">
    <property type="component" value="Unassembled WGS sequence"/>
</dbReference>
<proteinExistence type="predicted"/>
<gene>
    <name evidence="2" type="ORF">NCTC11978_00408</name>
</gene>
<evidence type="ECO:0000256" key="1">
    <source>
        <dbReference type="SAM" id="MobiDB-lite"/>
    </source>
</evidence>
<dbReference type="EMBL" id="UGNY01000001">
    <property type="protein sequence ID" value="STX37247.1"/>
    <property type="molecule type" value="Genomic_DNA"/>
</dbReference>